<name>A0A1I4W200_9FLAO</name>
<dbReference type="Proteomes" id="UP000199036">
    <property type="component" value="Unassembled WGS sequence"/>
</dbReference>
<feature type="domain" description="DUF695" evidence="1">
    <location>
        <begin position="18"/>
        <end position="151"/>
    </location>
</feature>
<dbReference type="EMBL" id="FOVI01000001">
    <property type="protein sequence ID" value="SFN07495.1"/>
    <property type="molecule type" value="Genomic_DNA"/>
</dbReference>
<evidence type="ECO:0000313" key="3">
    <source>
        <dbReference type="EMBL" id="SFN07495.1"/>
    </source>
</evidence>
<evidence type="ECO:0000259" key="2">
    <source>
        <dbReference type="Pfam" id="PF06877"/>
    </source>
</evidence>
<sequence length="262" mass="31203">MFRNLFNKNEEKPLELPQDWVFYLCRVEDKPASIRINLALGQIAPIQNYDKRIWFSVKLKDPDENGFTSREEFSKICEIEDTIIDVLTPKGCIMVGALKTDGTFDLYLYAKNTDGYDEIIKNVMIKNHQEYQYAFDFKEDKEWNDYFNFLYPNEYEYQSIQNHKILIQLDKHQDNPEMEREIDHWLYFDSEGNREKCIAEVQQIGYKILSKDKQTKDAEKPYQLNISRMNNTIDVDSYVWELIQIGKKYNADYDGWGCPIAK</sequence>
<dbReference type="SUPFAM" id="SSF89946">
    <property type="entry name" value="Hypothetical protein VC0424"/>
    <property type="match status" value="1"/>
</dbReference>
<dbReference type="InterPro" id="IPR009671">
    <property type="entry name" value="RraB_dom"/>
</dbReference>
<dbReference type="Gene3D" id="3.30.70.970">
    <property type="entry name" value="RraB-like"/>
    <property type="match status" value="1"/>
</dbReference>
<dbReference type="STRING" id="913024.SAMN05421741_10119"/>
<dbReference type="InterPro" id="IPR036701">
    <property type="entry name" value="RraB-like_sf"/>
</dbReference>
<protein>
    <submittedName>
        <fullName evidence="3">TIGR01619 family protein</fullName>
    </submittedName>
</protein>
<keyword evidence="4" id="KW-1185">Reference proteome</keyword>
<accession>A0A1I4W200</accession>
<feature type="domain" description="Regulator of ribonuclease activity B" evidence="2">
    <location>
        <begin position="160"/>
        <end position="258"/>
    </location>
</feature>
<evidence type="ECO:0000259" key="1">
    <source>
        <dbReference type="Pfam" id="PF05117"/>
    </source>
</evidence>
<proteinExistence type="predicted"/>
<reference evidence="4" key="1">
    <citation type="submission" date="2016-10" db="EMBL/GenBank/DDBJ databases">
        <authorList>
            <person name="Varghese N."/>
            <person name="Submissions S."/>
        </authorList>
    </citation>
    <scope>NUCLEOTIDE SEQUENCE [LARGE SCALE GENOMIC DNA]</scope>
    <source>
        <strain evidence="4">DS-12</strain>
    </source>
</reference>
<dbReference type="InterPro" id="IPR016097">
    <property type="entry name" value="DUF695"/>
</dbReference>
<dbReference type="AlphaFoldDB" id="A0A1I4W200"/>
<evidence type="ECO:0000313" key="4">
    <source>
        <dbReference type="Proteomes" id="UP000199036"/>
    </source>
</evidence>
<gene>
    <name evidence="3" type="ORF">SAMN05421741_10119</name>
</gene>
<dbReference type="RefSeq" id="WP_091517304.1">
    <property type="nucleotide sequence ID" value="NZ_FOVI01000001.1"/>
</dbReference>
<dbReference type="OrthoDB" id="7839302at2"/>
<dbReference type="Pfam" id="PF06877">
    <property type="entry name" value="RraB"/>
    <property type="match status" value="1"/>
</dbReference>
<organism evidence="3 4">
    <name type="scientific">Paenimyroides ummariense</name>
    <dbReference type="NCBI Taxonomy" id="913024"/>
    <lineage>
        <taxon>Bacteria</taxon>
        <taxon>Pseudomonadati</taxon>
        <taxon>Bacteroidota</taxon>
        <taxon>Flavobacteriia</taxon>
        <taxon>Flavobacteriales</taxon>
        <taxon>Flavobacteriaceae</taxon>
        <taxon>Paenimyroides</taxon>
    </lineage>
</organism>
<dbReference type="Pfam" id="PF05117">
    <property type="entry name" value="DUF695"/>
    <property type="match status" value="1"/>
</dbReference>